<organism evidence="1 2">
    <name type="scientific">Methylomonas denitrificans</name>
    <dbReference type="NCBI Taxonomy" id="1538553"/>
    <lineage>
        <taxon>Bacteria</taxon>
        <taxon>Pseudomonadati</taxon>
        <taxon>Pseudomonadota</taxon>
        <taxon>Gammaproteobacteria</taxon>
        <taxon>Methylococcales</taxon>
        <taxon>Methylococcaceae</taxon>
        <taxon>Methylomonas</taxon>
    </lineage>
</organism>
<evidence type="ECO:0000313" key="2">
    <source>
        <dbReference type="Proteomes" id="UP000030512"/>
    </source>
</evidence>
<evidence type="ECO:0000313" key="1">
    <source>
        <dbReference type="EMBL" id="AMK77024.1"/>
    </source>
</evidence>
<gene>
    <name evidence="1" type="ORF">JT25_011070</name>
</gene>
<keyword evidence="2" id="KW-1185">Reference proteome</keyword>
<dbReference type="EMBL" id="CP014476">
    <property type="protein sequence ID" value="AMK77024.1"/>
    <property type="molecule type" value="Genomic_DNA"/>
</dbReference>
<accession>A0A126T5L1</accession>
<protein>
    <submittedName>
        <fullName evidence="1">Uncharacterized protein</fullName>
    </submittedName>
</protein>
<sequence>MIGIEEILKQLKVRRQADLGFGSPRMSVARLLRQLPNYDSISKNINKLPLVRMFLSRYAESVTEYQLRRLSNTLVQMISAQEHPKPWVLLRKSGLSEERLTQEARSILLSSDLFNWKEN</sequence>
<name>A0A126T5L1_9GAMM</name>
<dbReference type="AlphaFoldDB" id="A0A126T5L1"/>
<dbReference type="KEGG" id="mdn:JT25_011070"/>
<dbReference type="Proteomes" id="UP000030512">
    <property type="component" value="Chromosome"/>
</dbReference>
<proteinExistence type="predicted"/>
<reference evidence="1 2" key="1">
    <citation type="journal article" date="2015" name="Environ. Microbiol.">
        <title>Methane oxidation coupled to nitrate reduction under hypoxia by the Gammaproteobacterium Methylomonas denitrificans, sp. nov. type strain FJG1.</title>
        <authorList>
            <person name="Kits K.D."/>
            <person name="Klotz M.G."/>
            <person name="Stein L.Y."/>
        </authorList>
    </citation>
    <scope>NUCLEOTIDE SEQUENCE [LARGE SCALE GENOMIC DNA]</scope>
    <source>
        <strain evidence="1 2">FJG1</strain>
    </source>
</reference>